<comment type="caution">
    <text evidence="3">The sequence shown here is derived from an EMBL/GenBank/DDBJ whole genome shotgun (WGS) entry which is preliminary data.</text>
</comment>
<dbReference type="Pfam" id="PF00149">
    <property type="entry name" value="Metallophos"/>
    <property type="match status" value="1"/>
</dbReference>
<dbReference type="PANTHER" id="PTHR22953">
    <property type="entry name" value="ACID PHOSPHATASE RELATED"/>
    <property type="match status" value="1"/>
</dbReference>
<dbReference type="InterPro" id="IPR004843">
    <property type="entry name" value="Calcineurin-like_PHP"/>
</dbReference>
<gene>
    <name evidence="3" type="ORF">GCM10023200_07530</name>
</gene>
<keyword evidence="4" id="KW-1185">Reference proteome</keyword>
<feature type="domain" description="Calcineurin-like phosphoesterase" evidence="2">
    <location>
        <begin position="231"/>
        <end position="441"/>
    </location>
</feature>
<evidence type="ECO:0000313" key="3">
    <source>
        <dbReference type="EMBL" id="GAA4777210.1"/>
    </source>
</evidence>
<sequence>MTYTPRGGAPDVGVPADLAVSMTVAEQHEWLTSYLRRHPISRRTALRGGTGVVAALGLASAPWTLAACAQASQAPVAVVGRHLAFGADPQRQMAFGGELTAAPPPGALVVDLGRDGSFGTTLPVEVRRLVSQVPQADGSIRGSEQFFVHARADGLAPGERYRYRFRLPDGTTTAEADFTTAPPAGATAPWSFTAFADQGVDTVPPSGLGGFTNGYYEPADTRRTPTPATTMVDRVAAQRPAFHLLAGDICYADPSGEGRVVRSNGTRKAPTGFDSFDPTVWTTYFGMIERSAASTPWMFATGNHDMEALYDDNRSPGGAAHGYGGHAARLDLPGNGPSACPSVYTFRHGNVGVISLDANDLSTEIPTNAGYSGGAQAAWLRQTLTALRADPSVDWVVAFFHHCAFATSKAHASDAGVRAAVAPLFDEFGVDLVLQGHNHQYERTNPIRRGRSVVQAPDGATVRPETDGTTYVCVGSGGRPRYSWQDGETDRYRGFAGPDSGTAVASYVALGEEDHQPEQVDWSQARYLDYAYVTVDVTPPQGPAQTTRLTVRATTDTGQEIDRVVLERRSRT</sequence>
<dbReference type="SUPFAM" id="SSF56300">
    <property type="entry name" value="Metallo-dependent phosphatases"/>
    <property type="match status" value="1"/>
</dbReference>
<dbReference type="Gene3D" id="3.60.21.10">
    <property type="match status" value="1"/>
</dbReference>
<proteinExistence type="predicted"/>
<dbReference type="PANTHER" id="PTHR22953:SF153">
    <property type="entry name" value="PURPLE ACID PHOSPHATASE"/>
    <property type="match status" value="1"/>
</dbReference>
<reference evidence="4" key="1">
    <citation type="journal article" date="2019" name="Int. J. Syst. Evol. Microbiol.">
        <title>The Global Catalogue of Microorganisms (GCM) 10K type strain sequencing project: providing services to taxonomists for standard genome sequencing and annotation.</title>
        <authorList>
            <consortium name="The Broad Institute Genomics Platform"/>
            <consortium name="The Broad Institute Genome Sequencing Center for Infectious Disease"/>
            <person name="Wu L."/>
            <person name="Ma J."/>
        </authorList>
    </citation>
    <scope>NUCLEOTIDE SEQUENCE [LARGE SCALE GENOMIC DNA]</scope>
    <source>
        <strain evidence="4">JCM 17979</strain>
    </source>
</reference>
<dbReference type="Proteomes" id="UP001500928">
    <property type="component" value="Unassembled WGS sequence"/>
</dbReference>
<accession>A0ABP9A9V9</accession>
<name>A0ABP9A9V9_9PSEU</name>
<dbReference type="RefSeq" id="WP_345411074.1">
    <property type="nucleotide sequence ID" value="NZ_BAABHO010000004.1"/>
</dbReference>
<dbReference type="InterPro" id="IPR039331">
    <property type="entry name" value="PAPs-like"/>
</dbReference>
<dbReference type="InterPro" id="IPR029052">
    <property type="entry name" value="Metallo-depent_PP-like"/>
</dbReference>
<dbReference type="EMBL" id="BAABHO010000004">
    <property type="protein sequence ID" value="GAA4777210.1"/>
    <property type="molecule type" value="Genomic_DNA"/>
</dbReference>
<dbReference type="InterPro" id="IPR006311">
    <property type="entry name" value="TAT_signal"/>
</dbReference>
<evidence type="ECO:0000313" key="4">
    <source>
        <dbReference type="Proteomes" id="UP001500928"/>
    </source>
</evidence>
<keyword evidence="1" id="KW-0732">Signal</keyword>
<evidence type="ECO:0000256" key="1">
    <source>
        <dbReference type="ARBA" id="ARBA00022729"/>
    </source>
</evidence>
<protein>
    <submittedName>
        <fullName evidence="3">Metallophosphoesterase</fullName>
    </submittedName>
</protein>
<evidence type="ECO:0000259" key="2">
    <source>
        <dbReference type="Pfam" id="PF00149"/>
    </source>
</evidence>
<organism evidence="3 4">
    <name type="scientific">Actinomycetospora chlora</name>
    <dbReference type="NCBI Taxonomy" id="663608"/>
    <lineage>
        <taxon>Bacteria</taxon>
        <taxon>Bacillati</taxon>
        <taxon>Actinomycetota</taxon>
        <taxon>Actinomycetes</taxon>
        <taxon>Pseudonocardiales</taxon>
        <taxon>Pseudonocardiaceae</taxon>
        <taxon>Actinomycetospora</taxon>
    </lineage>
</organism>
<dbReference type="PROSITE" id="PS51318">
    <property type="entry name" value="TAT"/>
    <property type="match status" value="1"/>
</dbReference>